<dbReference type="SUPFAM" id="SSF50985">
    <property type="entry name" value="RCC1/BLIP-II"/>
    <property type="match status" value="1"/>
</dbReference>
<evidence type="ECO:0000313" key="5">
    <source>
        <dbReference type="EMBL" id="NFJ09346.1"/>
    </source>
</evidence>
<dbReference type="InterPro" id="IPR058094">
    <property type="entry name" value="Ig-like_OmpL47-like"/>
</dbReference>
<comment type="caution">
    <text evidence="5">The sequence shown here is derived from an EMBL/GenBank/DDBJ whole genome shotgun (WGS) entry which is preliminary data.</text>
</comment>
<dbReference type="InterPro" id="IPR051553">
    <property type="entry name" value="Ran_GTPase-activating"/>
</dbReference>
<feature type="region of interest" description="Disordered" evidence="4">
    <location>
        <begin position="1163"/>
        <end position="1314"/>
    </location>
</feature>
<dbReference type="Pfam" id="PF00415">
    <property type="entry name" value="RCC1"/>
    <property type="match status" value="1"/>
</dbReference>
<protein>
    <recommendedName>
        <fullName evidence="7">Bacterial Ig-like domain family protein</fullName>
    </recommendedName>
</protein>
<name>A0A846J5H5_CLOBO</name>
<dbReference type="InterPro" id="IPR000408">
    <property type="entry name" value="Reg_chr_condens"/>
</dbReference>
<evidence type="ECO:0000313" key="6">
    <source>
        <dbReference type="Proteomes" id="UP000480039"/>
    </source>
</evidence>
<dbReference type="NCBIfam" id="NF047446">
    <property type="entry name" value="barrel_OmpL47"/>
    <property type="match status" value="2"/>
</dbReference>
<dbReference type="Gene3D" id="1.10.10.1270">
    <property type="entry name" value="Sbi, C3 binding domain IV"/>
    <property type="match status" value="1"/>
</dbReference>
<reference evidence="5 6" key="1">
    <citation type="submission" date="2019-04" db="EMBL/GenBank/DDBJ databases">
        <title>Genome sequencing of Clostridium botulinum Groups I-IV and Clostridium butyricum.</title>
        <authorList>
            <person name="Brunt J."/>
            <person name="Van Vliet A.H.M."/>
            <person name="Stringer S.C."/>
            <person name="Carter A.T."/>
            <person name="Peck M.W."/>
        </authorList>
    </citation>
    <scope>NUCLEOTIDE SEQUENCE [LARGE SCALE GENOMIC DNA]</scope>
    <source>
        <strain evidence="5 6">Colworth BL30</strain>
    </source>
</reference>
<feature type="compositionally biased region" description="Basic and acidic residues" evidence="4">
    <location>
        <begin position="1174"/>
        <end position="1229"/>
    </location>
</feature>
<gene>
    <name evidence="5" type="ORF">FC871_12865</name>
</gene>
<keyword evidence="2" id="KW-0964">Secreted</keyword>
<evidence type="ECO:0000256" key="3">
    <source>
        <dbReference type="ARBA" id="ARBA00022729"/>
    </source>
</evidence>
<evidence type="ECO:0000256" key="2">
    <source>
        <dbReference type="ARBA" id="ARBA00022525"/>
    </source>
</evidence>
<accession>A0A846J5H5</accession>
<proteinExistence type="predicted"/>
<dbReference type="PANTHER" id="PTHR45982:SF1">
    <property type="entry name" value="REGULATOR OF CHROMOSOME CONDENSATION"/>
    <property type="match status" value="1"/>
</dbReference>
<evidence type="ECO:0000256" key="1">
    <source>
        <dbReference type="ARBA" id="ARBA00004613"/>
    </source>
</evidence>
<dbReference type="PANTHER" id="PTHR45982">
    <property type="entry name" value="REGULATOR OF CHROMOSOME CONDENSATION"/>
    <property type="match status" value="1"/>
</dbReference>
<dbReference type="InterPro" id="IPR041909">
    <property type="entry name" value="Sbi_C3_db_domIV"/>
</dbReference>
<dbReference type="PROSITE" id="PS50012">
    <property type="entry name" value="RCC1_3"/>
    <property type="match status" value="3"/>
</dbReference>
<dbReference type="Proteomes" id="UP000480039">
    <property type="component" value="Unassembled WGS sequence"/>
</dbReference>
<evidence type="ECO:0000256" key="4">
    <source>
        <dbReference type="SAM" id="MobiDB-lite"/>
    </source>
</evidence>
<evidence type="ECO:0008006" key="7">
    <source>
        <dbReference type="Google" id="ProtNLM"/>
    </source>
</evidence>
<dbReference type="GO" id="GO:0005576">
    <property type="term" value="C:extracellular region"/>
    <property type="evidence" value="ECO:0007669"/>
    <property type="project" value="UniProtKB-SubCell"/>
</dbReference>
<keyword evidence="3" id="KW-0732">Signal</keyword>
<sequence>MKPYDKKIINKKIAQALVGVTAFGTILAMPISIDFQDNSISIVRDNKAFAADTNTENNIIAYGGIKDIEIGGSSTEFLIKNDGTVWASGSNNNGQLGVGSTKETITDFTKVQITNVKKVYAKSEYTVFLKNDGTVWTCGRNYYGQLGVGNYGNQIVPTKVDIDNVKEIVLAESDGAATFFIKNDNTVWCCGSNEFQQLGIGSGNKKNTPTEVLINDVKEMKSDRYRTYFLKNDGTVWFAGLNNNNYVNIPTKKANISNIKKFGGDIDYIQNICFIENDDSVLVTQTKRMNNIKKIETCSTYLYCFLKNDGTLLISKQKNGDEILNEISNVKDIKRIDNYSVVILKNDGTVLIRTSSELFEVPINNVQKVFCSLNFSSERLRFLKNDGTLWRITNIKNTPTYVTPIYAHNTKEIVDKIYNLNDMQKYGSWSTGYYGKDNLINSYVNFSNNTLKVSNLVVDKDKTKAKYVLPNGWIITIDNYGMVNWYKDFNSTNPDIVLIDGNSVSKIELGYVQNIGVVPFVYHTNGDVGYINPKDNNEISLNIKQNEIKDTLVYHDKNNNSTHYLFEKTDGNLVYIDKDSSLKSTQINMNDVKTIIPSTNARPDYFLMKDGTLKTLTGNVSIPSNKTVVEVLSNRFVKLDDNVIYSMQGTALKSTNTMAFLYQKSINDVMWLKNGSIFRLDGSGNTNYLKDIDGNEVKTLVKVDENNTFVLMKDLTTKSLGDISNIGDLKSKGIDYNEIAGFFSNSTGSDKILIVMNDGVTHNYQGNFYNKVHIGEDLAKQYQESNDFTFDDTESKDKEAPEIDLTGIPSDWTNKDFTVKVTATDNTKVKSIKLPDGTVINGDTGTFTIKENGTYSFVAEDEAGNTKTKELKVSNIDKVAPTKPSITRIEDSIKITEGKDNESGVKQTLYKINNGNWIDLKDFNLDNLIAGENTIYAKSIDKAGNESDVSEFKVTIKDKETPIIKVLTDLSKWTKEKQTINIKATHNKKISKVTIDNDVININNWSEITAGTYTKNGFYDYVYYEITGENNKEINIKLSEAVNGTYKIIIEDEVGNKTSKEIIVNKIDQELPVINSINVTGNKLTIAATDNLSGIKEILYKIDDGEFIRYAGEVTLSPGDHKIKVKAIDNAGNMNDQNSSSSEINVNVEDEGKKNLEDATKAVEKAENSQNQDDVDKAREKVNKLPDGKEKDNLNDRLDEIQNKINEKKDQEQKSKEEKEAKDAVEKAENSQNQDDVDKAREKVNKLPNGKEKDDFSNRLDEVQDKINKKKDQEQKLKEEKEAKDAVEKAEKTKKDEDIKDAENKVSKLEDGKVKDDLTSRLDDLGKQIKAEKDAYIKAYNAVKKVKTTLDKEDYEYAKKAVHDLNTTIYKNEKAQLQRVLDALKPYIDRKENQNKQEERNQVRNIESLIRKAIATKDPKAIEEAQAAIDKLESSDIKIELQKRLDTTNKVSQIDLAIQARDAVEKLDRYINYADIMNNLNVVKDLYKDAEKAINRLDNNSQYKNRMDKAKSYMEVMETLAKYKENAEKNNILAGEKEMAELISKANQLDFTTKNKENIIKEILKFQKQLKDLGETIPSPEA</sequence>
<feature type="compositionally biased region" description="Basic and acidic residues" evidence="4">
    <location>
        <begin position="1236"/>
        <end position="1314"/>
    </location>
</feature>
<organism evidence="5 6">
    <name type="scientific">Clostridium botulinum</name>
    <dbReference type="NCBI Taxonomy" id="1491"/>
    <lineage>
        <taxon>Bacteria</taxon>
        <taxon>Bacillati</taxon>
        <taxon>Bacillota</taxon>
        <taxon>Clostridia</taxon>
        <taxon>Eubacteriales</taxon>
        <taxon>Clostridiaceae</taxon>
        <taxon>Clostridium</taxon>
    </lineage>
</organism>
<comment type="subcellular location">
    <subcellularLocation>
        <location evidence="1">Secreted</location>
    </subcellularLocation>
</comment>
<dbReference type="EMBL" id="SWQE01000007">
    <property type="protein sequence ID" value="NFJ09346.1"/>
    <property type="molecule type" value="Genomic_DNA"/>
</dbReference>
<dbReference type="InterPro" id="IPR009091">
    <property type="entry name" value="RCC1/BLIP-II"/>
</dbReference>
<dbReference type="Gene3D" id="2.130.10.30">
    <property type="entry name" value="Regulator of chromosome condensation 1/beta-lactamase-inhibitor protein II"/>
    <property type="match status" value="1"/>
</dbReference>